<evidence type="ECO:0000256" key="3">
    <source>
        <dbReference type="ARBA" id="ARBA00022475"/>
    </source>
</evidence>
<comment type="similarity">
    <text evidence="2">Belongs to the EamA transporter family.</text>
</comment>
<keyword evidence="5 7" id="KW-1133">Transmembrane helix</keyword>
<evidence type="ECO:0000256" key="6">
    <source>
        <dbReference type="ARBA" id="ARBA00023136"/>
    </source>
</evidence>
<accession>A0A919RZK8</accession>
<feature type="transmembrane region" description="Helical" evidence="7">
    <location>
        <begin position="196"/>
        <end position="215"/>
    </location>
</feature>
<dbReference type="PANTHER" id="PTHR32322:SF18">
    <property type="entry name" value="S-ADENOSYLMETHIONINE_S-ADENOSYLHOMOCYSTEINE TRANSPORTER"/>
    <property type="match status" value="1"/>
</dbReference>
<comment type="caution">
    <text evidence="9">The sequence shown here is derived from an EMBL/GenBank/DDBJ whole genome shotgun (WGS) entry which is preliminary data.</text>
</comment>
<keyword evidence="3" id="KW-1003">Cell membrane</keyword>
<dbReference type="InterPro" id="IPR037185">
    <property type="entry name" value="EmrE-like"/>
</dbReference>
<sequence>MKEKNFFEKRRNVIITAFFCSILWGSAFPVLKVSYKVMNMKPNDLDGKITLAGLRFFIASILLFIFVKVILKIRLKISVKDFYMMLILGGFQTTLTYFFFYNGLANTSAMKGTIIGTLENFLVVILAHFFYADDKISLSKIIGLVTGLFGVIIVSWGQSFEVQFNFSGEGFMILSALFATIATFLAKNLGRKINPFLMTAWQMFLGSSVMLLWGVPRLSDKSIVFNINGYILLIYSALLSAIAFSLWYMLLKYQKPGEISLYRFMIPVSGSILSSIFIPGERLTLNILIALIFVSLGIIFTNYSEGTFNKAS</sequence>
<feature type="domain" description="EamA" evidence="8">
    <location>
        <begin position="167"/>
        <end position="302"/>
    </location>
</feature>
<evidence type="ECO:0000256" key="7">
    <source>
        <dbReference type="SAM" id="Phobius"/>
    </source>
</evidence>
<dbReference type="Pfam" id="PF00892">
    <property type="entry name" value="EamA"/>
    <property type="match status" value="2"/>
</dbReference>
<feature type="transmembrane region" description="Helical" evidence="7">
    <location>
        <begin position="83"/>
        <end position="101"/>
    </location>
</feature>
<dbReference type="SUPFAM" id="SSF103481">
    <property type="entry name" value="Multidrug resistance efflux transporter EmrE"/>
    <property type="match status" value="2"/>
</dbReference>
<evidence type="ECO:0000256" key="2">
    <source>
        <dbReference type="ARBA" id="ARBA00007362"/>
    </source>
</evidence>
<evidence type="ECO:0000256" key="5">
    <source>
        <dbReference type="ARBA" id="ARBA00022989"/>
    </source>
</evidence>
<gene>
    <name evidence="9" type="ORF">CPJCM30710_12820</name>
</gene>
<dbReference type="InterPro" id="IPR050638">
    <property type="entry name" value="AA-Vitamin_Transporters"/>
</dbReference>
<feature type="domain" description="EamA" evidence="8">
    <location>
        <begin position="14"/>
        <end position="155"/>
    </location>
</feature>
<dbReference type="AlphaFoldDB" id="A0A919RZK8"/>
<dbReference type="RefSeq" id="WP_212903342.1">
    <property type="nucleotide sequence ID" value="NZ_BOPZ01000008.1"/>
</dbReference>
<reference evidence="9" key="1">
    <citation type="submission" date="2021-03" db="EMBL/GenBank/DDBJ databases">
        <title>Taxonomic study of Clostridium polyendosporum from meadow-gley soil under rice.</title>
        <authorList>
            <person name="Kobayashi H."/>
            <person name="Tanizawa Y."/>
            <person name="Yagura M."/>
        </authorList>
    </citation>
    <scope>NUCLEOTIDE SEQUENCE</scope>
    <source>
        <strain evidence="9">JCM 30710</strain>
    </source>
</reference>
<keyword evidence="4 7" id="KW-0812">Transmembrane</keyword>
<dbReference type="InterPro" id="IPR000620">
    <property type="entry name" value="EamA_dom"/>
</dbReference>
<feature type="transmembrane region" description="Helical" evidence="7">
    <location>
        <begin position="261"/>
        <end position="278"/>
    </location>
</feature>
<name>A0A919RZK8_9CLOT</name>
<evidence type="ECO:0000259" key="8">
    <source>
        <dbReference type="Pfam" id="PF00892"/>
    </source>
</evidence>
<evidence type="ECO:0000256" key="4">
    <source>
        <dbReference type="ARBA" id="ARBA00022692"/>
    </source>
</evidence>
<keyword evidence="10" id="KW-1185">Reference proteome</keyword>
<feature type="transmembrane region" description="Helical" evidence="7">
    <location>
        <begin position="170"/>
        <end position="189"/>
    </location>
</feature>
<dbReference type="EMBL" id="BOPZ01000008">
    <property type="protein sequence ID" value="GIM28616.1"/>
    <property type="molecule type" value="Genomic_DNA"/>
</dbReference>
<feature type="transmembrane region" description="Helical" evidence="7">
    <location>
        <begin position="284"/>
        <end position="303"/>
    </location>
</feature>
<proteinExistence type="inferred from homology"/>
<protein>
    <submittedName>
        <fullName evidence="9">Permease</fullName>
    </submittedName>
</protein>
<keyword evidence="6 7" id="KW-0472">Membrane</keyword>
<feature type="transmembrane region" description="Helical" evidence="7">
    <location>
        <begin position="12"/>
        <end position="31"/>
    </location>
</feature>
<organism evidence="9 10">
    <name type="scientific">Clostridium polyendosporum</name>
    <dbReference type="NCBI Taxonomy" id="69208"/>
    <lineage>
        <taxon>Bacteria</taxon>
        <taxon>Bacillati</taxon>
        <taxon>Bacillota</taxon>
        <taxon>Clostridia</taxon>
        <taxon>Eubacteriales</taxon>
        <taxon>Clostridiaceae</taxon>
        <taxon>Clostridium</taxon>
    </lineage>
</organism>
<dbReference type="GO" id="GO:0005886">
    <property type="term" value="C:plasma membrane"/>
    <property type="evidence" value="ECO:0007669"/>
    <property type="project" value="UniProtKB-SubCell"/>
</dbReference>
<comment type="subcellular location">
    <subcellularLocation>
        <location evidence="1">Cell membrane</location>
        <topology evidence="1">Multi-pass membrane protein</topology>
    </subcellularLocation>
</comment>
<dbReference type="PANTHER" id="PTHR32322">
    <property type="entry name" value="INNER MEMBRANE TRANSPORTER"/>
    <property type="match status" value="1"/>
</dbReference>
<dbReference type="Proteomes" id="UP000679179">
    <property type="component" value="Unassembled WGS sequence"/>
</dbReference>
<feature type="transmembrane region" description="Helical" evidence="7">
    <location>
        <begin position="113"/>
        <end position="131"/>
    </location>
</feature>
<feature type="transmembrane region" description="Helical" evidence="7">
    <location>
        <begin position="51"/>
        <end position="71"/>
    </location>
</feature>
<evidence type="ECO:0000313" key="9">
    <source>
        <dbReference type="EMBL" id="GIM28616.1"/>
    </source>
</evidence>
<evidence type="ECO:0000313" key="10">
    <source>
        <dbReference type="Proteomes" id="UP000679179"/>
    </source>
</evidence>
<feature type="transmembrane region" description="Helical" evidence="7">
    <location>
        <begin position="138"/>
        <end position="158"/>
    </location>
</feature>
<feature type="transmembrane region" description="Helical" evidence="7">
    <location>
        <begin position="227"/>
        <end position="249"/>
    </location>
</feature>
<evidence type="ECO:0000256" key="1">
    <source>
        <dbReference type="ARBA" id="ARBA00004651"/>
    </source>
</evidence>